<feature type="non-terminal residue" evidence="2">
    <location>
        <position position="123"/>
    </location>
</feature>
<accession>A0ABD0PHP3</accession>
<comment type="caution">
    <text evidence="2">The sequence shown here is derived from an EMBL/GenBank/DDBJ whole genome shotgun (WGS) entry which is preliminary data.</text>
</comment>
<evidence type="ECO:0000313" key="3">
    <source>
        <dbReference type="Proteomes" id="UP001529510"/>
    </source>
</evidence>
<proteinExistence type="predicted"/>
<dbReference type="AlphaFoldDB" id="A0ABD0PHP3"/>
<sequence length="123" mass="13459">VWATHCTHWMLLVPLWVSLLLSAPQWLPALPAPPWLQAPQNPTWWTSAPVLHGPGPPVFHGLLLFQGPCPPVLHCPSLLHDPGPPPLHGPGPPSHPQFSLYSPTLLDCCSFEFQELLLEGGIL</sequence>
<dbReference type="EMBL" id="JAMKFB020000015">
    <property type="protein sequence ID" value="KAL0173582.1"/>
    <property type="molecule type" value="Genomic_DNA"/>
</dbReference>
<feature type="non-terminal residue" evidence="2">
    <location>
        <position position="1"/>
    </location>
</feature>
<dbReference type="Proteomes" id="UP001529510">
    <property type="component" value="Unassembled WGS sequence"/>
</dbReference>
<protein>
    <submittedName>
        <fullName evidence="2">Uncharacterized protein</fullName>
    </submittedName>
</protein>
<organism evidence="2 3">
    <name type="scientific">Cirrhinus mrigala</name>
    <name type="common">Mrigala</name>
    <dbReference type="NCBI Taxonomy" id="683832"/>
    <lineage>
        <taxon>Eukaryota</taxon>
        <taxon>Metazoa</taxon>
        <taxon>Chordata</taxon>
        <taxon>Craniata</taxon>
        <taxon>Vertebrata</taxon>
        <taxon>Euteleostomi</taxon>
        <taxon>Actinopterygii</taxon>
        <taxon>Neopterygii</taxon>
        <taxon>Teleostei</taxon>
        <taxon>Ostariophysi</taxon>
        <taxon>Cypriniformes</taxon>
        <taxon>Cyprinidae</taxon>
        <taxon>Labeoninae</taxon>
        <taxon>Labeonini</taxon>
        <taxon>Cirrhinus</taxon>
    </lineage>
</organism>
<name>A0ABD0PHP3_CIRMR</name>
<evidence type="ECO:0000313" key="2">
    <source>
        <dbReference type="EMBL" id="KAL0173582.1"/>
    </source>
</evidence>
<keyword evidence="3" id="KW-1185">Reference proteome</keyword>
<keyword evidence="1" id="KW-0732">Signal</keyword>
<feature type="signal peptide" evidence="1">
    <location>
        <begin position="1"/>
        <end position="22"/>
    </location>
</feature>
<gene>
    <name evidence="2" type="ORF">M9458_029550</name>
</gene>
<reference evidence="2 3" key="1">
    <citation type="submission" date="2024-05" db="EMBL/GenBank/DDBJ databases">
        <title>Genome sequencing and assembly of Indian major carp, Cirrhinus mrigala (Hamilton, 1822).</title>
        <authorList>
            <person name="Mohindra V."/>
            <person name="Chowdhury L.M."/>
            <person name="Lal K."/>
            <person name="Jena J.K."/>
        </authorList>
    </citation>
    <scope>NUCLEOTIDE SEQUENCE [LARGE SCALE GENOMIC DNA]</scope>
    <source>
        <strain evidence="2">CM1030</strain>
        <tissue evidence="2">Blood</tissue>
    </source>
</reference>
<feature type="chain" id="PRO_5044777937" evidence="1">
    <location>
        <begin position="23"/>
        <end position="123"/>
    </location>
</feature>
<evidence type="ECO:0000256" key="1">
    <source>
        <dbReference type="SAM" id="SignalP"/>
    </source>
</evidence>